<feature type="disulfide bond" evidence="6">
    <location>
        <begin position="771"/>
        <end position="780"/>
    </location>
</feature>
<dbReference type="CDD" id="cd00054">
    <property type="entry name" value="EGF_CA"/>
    <property type="match status" value="10"/>
</dbReference>
<keyword evidence="4 6" id="KW-1015">Disulfide bond</keyword>
<feature type="domain" description="WAP" evidence="11">
    <location>
        <begin position="1178"/>
        <end position="1223"/>
    </location>
</feature>
<dbReference type="InterPro" id="IPR000152">
    <property type="entry name" value="EGF-type_Asp/Asn_hydroxyl_site"/>
</dbReference>
<feature type="domain" description="EGF-like" evidence="9">
    <location>
        <begin position="51"/>
        <end position="87"/>
    </location>
</feature>
<proteinExistence type="predicted"/>
<feature type="domain" description="EGF-like" evidence="9">
    <location>
        <begin position="91"/>
        <end position="127"/>
    </location>
</feature>
<dbReference type="Pfam" id="PF00095">
    <property type="entry name" value="WAP"/>
    <property type="match status" value="17"/>
</dbReference>
<feature type="domain" description="WAP" evidence="11">
    <location>
        <begin position="1264"/>
        <end position="1308"/>
    </location>
</feature>
<feature type="disulfide bond" evidence="6">
    <location>
        <begin position="1166"/>
        <end position="1175"/>
    </location>
</feature>
<feature type="domain" description="EGF-like" evidence="9">
    <location>
        <begin position="1137"/>
        <end position="1176"/>
    </location>
</feature>
<evidence type="ECO:0000256" key="5">
    <source>
        <dbReference type="ARBA" id="ARBA00023180"/>
    </source>
</evidence>
<dbReference type="RefSeq" id="XP_038066487.1">
    <property type="nucleotide sequence ID" value="XM_038210559.1"/>
</dbReference>
<dbReference type="Proteomes" id="UP000887568">
    <property type="component" value="Unplaced"/>
</dbReference>
<evidence type="ECO:0000259" key="11">
    <source>
        <dbReference type="PROSITE" id="PS51390"/>
    </source>
</evidence>
<feature type="domain" description="EGF-like" evidence="9">
    <location>
        <begin position="129"/>
        <end position="165"/>
    </location>
</feature>
<reference evidence="12" key="1">
    <citation type="submission" date="2022-11" db="UniProtKB">
        <authorList>
            <consortium name="EnsemblMetazoa"/>
        </authorList>
    </citation>
    <scope>IDENTIFICATION</scope>
</reference>
<dbReference type="InterPro" id="IPR003410">
    <property type="entry name" value="HYR_dom"/>
</dbReference>
<keyword evidence="1 6" id="KW-0245">EGF-like domain</keyword>
<keyword evidence="8" id="KW-0812">Transmembrane</keyword>
<feature type="domain" description="EGF-like" evidence="9">
    <location>
        <begin position="571"/>
        <end position="607"/>
    </location>
</feature>
<dbReference type="PROSITE" id="PS00010">
    <property type="entry name" value="ASX_HYDROXYL"/>
    <property type="match status" value="3"/>
</dbReference>
<keyword evidence="8" id="KW-1133">Transmembrane helix</keyword>
<feature type="domain" description="WAP" evidence="11">
    <location>
        <begin position="697"/>
        <end position="742"/>
    </location>
</feature>
<dbReference type="FunFam" id="2.10.25.10:FF:000118">
    <property type="entry name" value="protein delta homolog 2"/>
    <property type="match status" value="1"/>
</dbReference>
<accession>A0A914ART4</accession>
<feature type="domain" description="HYR" evidence="10">
    <location>
        <begin position="1534"/>
        <end position="1616"/>
    </location>
</feature>
<feature type="disulfide bond" evidence="6">
    <location>
        <begin position="251"/>
        <end position="260"/>
    </location>
</feature>
<dbReference type="Gene3D" id="2.10.25.10">
    <property type="entry name" value="Laminin"/>
    <property type="match status" value="16"/>
</dbReference>
<feature type="region of interest" description="Disordered" evidence="7">
    <location>
        <begin position="1670"/>
        <end position="1707"/>
    </location>
</feature>
<dbReference type="CDD" id="cd00199">
    <property type="entry name" value="WAP"/>
    <property type="match status" value="16"/>
</dbReference>
<dbReference type="GO" id="GO:0048666">
    <property type="term" value="P:neuron development"/>
    <property type="evidence" value="ECO:0007669"/>
    <property type="project" value="UniProtKB-ARBA"/>
</dbReference>
<dbReference type="PROSITE" id="PS50026">
    <property type="entry name" value="EGF_3"/>
    <property type="match status" value="16"/>
</dbReference>
<protein>
    <submittedName>
        <fullName evidence="12">Uncharacterized protein</fullName>
    </submittedName>
</protein>
<dbReference type="InterPro" id="IPR013032">
    <property type="entry name" value="EGF-like_CS"/>
</dbReference>
<evidence type="ECO:0000256" key="2">
    <source>
        <dbReference type="ARBA" id="ARBA00022729"/>
    </source>
</evidence>
<dbReference type="Pfam" id="PF12661">
    <property type="entry name" value="hEGF"/>
    <property type="match status" value="3"/>
</dbReference>
<evidence type="ECO:0000256" key="8">
    <source>
        <dbReference type="SAM" id="Phobius"/>
    </source>
</evidence>
<evidence type="ECO:0000313" key="13">
    <source>
        <dbReference type="Proteomes" id="UP000887568"/>
    </source>
</evidence>
<dbReference type="GO" id="GO:0005615">
    <property type="term" value="C:extracellular space"/>
    <property type="evidence" value="ECO:0007669"/>
    <property type="project" value="TreeGrafter"/>
</dbReference>
<dbReference type="PANTHER" id="PTHR19441:SF95">
    <property type="entry name" value="PERLWAPIN ISOFORM X1"/>
    <property type="match status" value="1"/>
</dbReference>
<feature type="domain" description="WAP" evidence="11">
    <location>
        <begin position="1093"/>
        <end position="1137"/>
    </location>
</feature>
<feature type="domain" description="WAP" evidence="11">
    <location>
        <begin position="177"/>
        <end position="222"/>
    </location>
</feature>
<feature type="domain" description="WAP" evidence="11">
    <location>
        <begin position="1002"/>
        <end position="1046"/>
    </location>
</feature>
<keyword evidence="8" id="KW-0472">Membrane</keyword>
<dbReference type="Pfam" id="PF02494">
    <property type="entry name" value="HYR"/>
    <property type="match status" value="2"/>
</dbReference>
<feature type="domain" description="EGF-like" evidence="9">
    <location>
        <begin position="742"/>
        <end position="781"/>
    </location>
</feature>
<dbReference type="PRINTS" id="PR00010">
    <property type="entry name" value="EGFBLOOD"/>
</dbReference>
<dbReference type="PROSITE" id="PS01186">
    <property type="entry name" value="EGF_2"/>
    <property type="match status" value="13"/>
</dbReference>
<feature type="domain" description="WAP" evidence="11">
    <location>
        <begin position="1309"/>
        <end position="1354"/>
    </location>
</feature>
<feature type="domain" description="WAP" evidence="11">
    <location>
        <begin position="3"/>
        <end position="48"/>
    </location>
</feature>
<feature type="domain" description="EGF-like" evidence="9">
    <location>
        <begin position="611"/>
        <end position="647"/>
    </location>
</feature>
<keyword evidence="2" id="KW-0732">Signal</keyword>
<dbReference type="Gene3D" id="4.10.75.10">
    <property type="entry name" value="Elafin-like"/>
    <property type="match status" value="17"/>
</dbReference>
<feature type="domain" description="EGF-like" evidence="9">
    <location>
        <begin position="649"/>
        <end position="685"/>
    </location>
</feature>
<evidence type="ECO:0000256" key="6">
    <source>
        <dbReference type="PROSITE-ProRule" id="PRU00076"/>
    </source>
</evidence>
<dbReference type="FunFam" id="4.10.75.10:FF:000001">
    <property type="entry name" value="Anosmin 1"/>
    <property type="match status" value="2"/>
</dbReference>
<feature type="disulfide bond" evidence="6">
    <location>
        <begin position="1252"/>
        <end position="1261"/>
    </location>
</feature>
<feature type="domain" description="WAP" evidence="11">
    <location>
        <begin position="1047"/>
        <end position="1092"/>
    </location>
</feature>
<feature type="disulfide bond" evidence="6">
    <location>
        <begin position="990"/>
        <end position="999"/>
    </location>
</feature>
<dbReference type="FunFam" id="2.10.25.10:FF:000255">
    <property type="entry name" value="Sushi, nidogen and EGF-like domains 1"/>
    <property type="match status" value="4"/>
</dbReference>
<dbReference type="GO" id="GO:0042063">
    <property type="term" value="P:gliogenesis"/>
    <property type="evidence" value="ECO:0007669"/>
    <property type="project" value="UniProtKB-ARBA"/>
</dbReference>
<feature type="domain" description="EGF-like" evidence="9">
    <location>
        <begin position="1223"/>
        <end position="1262"/>
    </location>
</feature>
<dbReference type="PANTHER" id="PTHR19441">
    <property type="entry name" value="WHEY ACDIC PROTEIN WAP"/>
    <property type="match status" value="1"/>
</dbReference>
<feature type="domain" description="WAP" evidence="11">
    <location>
        <begin position="523"/>
        <end position="568"/>
    </location>
</feature>
<dbReference type="InterPro" id="IPR000742">
    <property type="entry name" value="EGF"/>
</dbReference>
<dbReference type="Pfam" id="PF00008">
    <property type="entry name" value="EGF"/>
    <property type="match status" value="13"/>
</dbReference>
<feature type="disulfide bond" evidence="6">
    <location>
        <begin position="77"/>
        <end position="86"/>
    </location>
</feature>
<feature type="domain" description="EGF-like" evidence="9">
    <location>
        <begin position="389"/>
        <end position="425"/>
    </location>
</feature>
<evidence type="ECO:0000256" key="4">
    <source>
        <dbReference type="ARBA" id="ARBA00023157"/>
    </source>
</evidence>
<feature type="transmembrane region" description="Helical" evidence="8">
    <location>
        <begin position="1638"/>
        <end position="1664"/>
    </location>
</feature>
<dbReference type="SUPFAM" id="SSF57256">
    <property type="entry name" value="Elafin-like"/>
    <property type="match status" value="17"/>
</dbReference>
<organism evidence="12 13">
    <name type="scientific">Patiria miniata</name>
    <name type="common">Bat star</name>
    <name type="synonym">Asterina miniata</name>
    <dbReference type="NCBI Taxonomy" id="46514"/>
    <lineage>
        <taxon>Eukaryota</taxon>
        <taxon>Metazoa</taxon>
        <taxon>Echinodermata</taxon>
        <taxon>Eleutherozoa</taxon>
        <taxon>Asterozoa</taxon>
        <taxon>Asteroidea</taxon>
        <taxon>Valvatacea</taxon>
        <taxon>Valvatida</taxon>
        <taxon>Asterinidae</taxon>
        <taxon>Patiria</taxon>
    </lineage>
</organism>
<feature type="disulfide bond" evidence="6">
    <location>
        <begin position="857"/>
        <end position="866"/>
    </location>
</feature>
<dbReference type="GO" id="GO:0004867">
    <property type="term" value="F:serine-type endopeptidase inhibitor activity"/>
    <property type="evidence" value="ECO:0007669"/>
    <property type="project" value="TreeGrafter"/>
</dbReference>
<dbReference type="InterPro" id="IPR050514">
    <property type="entry name" value="WAP_four-disulfide_core"/>
</dbReference>
<dbReference type="InterPro" id="IPR008197">
    <property type="entry name" value="WAP_dom"/>
</dbReference>
<feature type="disulfide bond" evidence="6">
    <location>
        <begin position="117"/>
        <end position="126"/>
    </location>
</feature>
<feature type="domain" description="EGF-like" evidence="9">
    <location>
        <begin position="961"/>
        <end position="1000"/>
    </location>
</feature>
<dbReference type="PROSITE" id="PS51390">
    <property type="entry name" value="WAP"/>
    <property type="match status" value="17"/>
</dbReference>
<dbReference type="SMART" id="SM00179">
    <property type="entry name" value="EGF_CA"/>
    <property type="match status" value="16"/>
</dbReference>
<dbReference type="GO" id="GO:0019731">
    <property type="term" value="P:antibacterial humoral response"/>
    <property type="evidence" value="ECO:0007669"/>
    <property type="project" value="TreeGrafter"/>
</dbReference>
<dbReference type="FunFam" id="2.10.25.10:FF:000434">
    <property type="entry name" value="Predicted protein"/>
    <property type="match status" value="1"/>
</dbReference>
<dbReference type="EnsemblMetazoa" id="XM_038210559.1">
    <property type="protein sequence ID" value="XP_038066487.1"/>
    <property type="gene ID" value="LOC119736545"/>
</dbReference>
<dbReference type="OrthoDB" id="4473401at2759"/>
<feature type="domain" description="EGF-like" evidence="9">
    <location>
        <begin position="831"/>
        <end position="867"/>
    </location>
</feature>
<feature type="domain" description="WAP" evidence="11">
    <location>
        <begin position="916"/>
        <end position="961"/>
    </location>
</feature>
<feature type="domain" description="HYR" evidence="10">
    <location>
        <begin position="1446"/>
        <end position="1531"/>
    </location>
</feature>
<dbReference type="InterPro" id="IPR013783">
    <property type="entry name" value="Ig-like_fold"/>
</dbReference>
<feature type="domain" description="WAP" evidence="11">
    <location>
        <begin position="263"/>
        <end position="308"/>
    </location>
</feature>
<dbReference type="SUPFAM" id="SSF57196">
    <property type="entry name" value="EGF/Laminin"/>
    <property type="match status" value="16"/>
</dbReference>
<feature type="disulfide bond" evidence="6">
    <location>
        <begin position="155"/>
        <end position="164"/>
    </location>
</feature>
<keyword evidence="3" id="KW-0677">Repeat</keyword>
<dbReference type="InterPro" id="IPR036645">
    <property type="entry name" value="Elafin-like_sf"/>
</dbReference>
<feature type="disulfide bond" evidence="6">
    <location>
        <begin position="511"/>
        <end position="520"/>
    </location>
</feature>
<dbReference type="OMA" id="CCVSKRY"/>
<dbReference type="GO" id="GO:0000902">
    <property type="term" value="P:cell morphogenesis"/>
    <property type="evidence" value="ECO:0007669"/>
    <property type="project" value="UniProtKB-ARBA"/>
</dbReference>
<dbReference type="GeneID" id="119736545"/>
<evidence type="ECO:0000256" key="1">
    <source>
        <dbReference type="ARBA" id="ARBA00022536"/>
    </source>
</evidence>
<feature type="domain" description="WAP" evidence="11">
    <location>
        <begin position="871"/>
        <end position="915"/>
    </location>
</feature>
<evidence type="ECO:0000259" key="9">
    <source>
        <dbReference type="PROSITE" id="PS50026"/>
    </source>
</evidence>
<feature type="disulfide bond" evidence="6">
    <location>
        <begin position="415"/>
        <end position="424"/>
    </location>
</feature>
<feature type="domain" description="WAP" evidence="11">
    <location>
        <begin position="437"/>
        <end position="482"/>
    </location>
</feature>
<feature type="domain" description="WAP" evidence="11">
    <location>
        <begin position="1399"/>
        <end position="1444"/>
    </location>
</feature>
<dbReference type="GO" id="GO:0005886">
    <property type="term" value="C:plasma membrane"/>
    <property type="evidence" value="ECO:0007669"/>
    <property type="project" value="UniProtKB-ARBA"/>
</dbReference>
<dbReference type="FunFam" id="2.10.25.10:FF:000230">
    <property type="entry name" value="Delta-like protein"/>
    <property type="match status" value="2"/>
</dbReference>
<dbReference type="GO" id="GO:0005509">
    <property type="term" value="F:calcium ion binding"/>
    <property type="evidence" value="ECO:0007669"/>
    <property type="project" value="InterPro"/>
</dbReference>
<feature type="domain" description="EGF-like" evidence="9">
    <location>
        <begin position="351"/>
        <end position="387"/>
    </location>
</feature>
<evidence type="ECO:0000313" key="12">
    <source>
        <dbReference type="EnsemblMetazoa" id="XP_038066487.1"/>
    </source>
</evidence>
<feature type="disulfide bond" evidence="6">
    <location>
        <begin position="637"/>
        <end position="646"/>
    </location>
</feature>
<feature type="domain" description="WAP" evidence="11">
    <location>
        <begin position="1355"/>
        <end position="1398"/>
    </location>
</feature>
<evidence type="ECO:0000256" key="7">
    <source>
        <dbReference type="SAM" id="MobiDB-lite"/>
    </source>
</evidence>
<feature type="domain" description="EGF-like" evidence="9">
    <location>
        <begin position="311"/>
        <end position="347"/>
    </location>
</feature>
<feature type="disulfide bond" evidence="6">
    <location>
        <begin position="597"/>
        <end position="606"/>
    </location>
</feature>
<dbReference type="GO" id="GO:0045087">
    <property type="term" value="P:innate immune response"/>
    <property type="evidence" value="ECO:0007669"/>
    <property type="project" value="TreeGrafter"/>
</dbReference>
<feature type="disulfide bond" evidence="6">
    <location>
        <begin position="337"/>
        <end position="346"/>
    </location>
</feature>
<keyword evidence="13" id="KW-1185">Reference proteome</keyword>
<dbReference type="FunFam" id="2.10.25.10:FF:000122">
    <property type="entry name" value="Protein crumbs homolog 2"/>
    <property type="match status" value="3"/>
</dbReference>
<evidence type="ECO:0000259" key="10">
    <source>
        <dbReference type="PROSITE" id="PS50825"/>
    </source>
</evidence>
<dbReference type="PROSITE" id="PS50825">
    <property type="entry name" value="HYR"/>
    <property type="match status" value="2"/>
</dbReference>
<dbReference type="InterPro" id="IPR018097">
    <property type="entry name" value="EGF_Ca-bd_CS"/>
</dbReference>
<name>A0A914ART4_PATMI</name>
<dbReference type="PROSITE" id="PS00022">
    <property type="entry name" value="EGF_1"/>
    <property type="match status" value="13"/>
</dbReference>
<dbReference type="SMART" id="SM00181">
    <property type="entry name" value="EGF"/>
    <property type="match status" value="16"/>
</dbReference>
<feature type="disulfide bond" evidence="6">
    <location>
        <begin position="675"/>
        <end position="684"/>
    </location>
</feature>
<dbReference type="Gene3D" id="2.60.40.10">
    <property type="entry name" value="Immunoglobulins"/>
    <property type="match status" value="1"/>
</dbReference>
<feature type="domain" description="EGF-like" evidence="9">
    <location>
        <begin position="222"/>
        <end position="261"/>
    </location>
</feature>
<feature type="domain" description="EGF-like" evidence="9">
    <location>
        <begin position="482"/>
        <end position="521"/>
    </location>
</feature>
<evidence type="ECO:0000256" key="3">
    <source>
        <dbReference type="ARBA" id="ARBA00022737"/>
    </source>
</evidence>
<keyword evidence="5" id="KW-0325">Glycoprotein</keyword>
<feature type="domain" description="WAP" evidence="11">
    <location>
        <begin position="783"/>
        <end position="828"/>
    </location>
</feature>
<dbReference type="SMART" id="SM00217">
    <property type="entry name" value="WAP"/>
    <property type="match status" value="17"/>
</dbReference>
<dbReference type="InterPro" id="IPR001881">
    <property type="entry name" value="EGF-like_Ca-bd_dom"/>
</dbReference>
<comment type="caution">
    <text evidence="6">Lacks conserved residue(s) required for the propagation of feature annotation.</text>
</comment>
<feature type="disulfide bond" evidence="6">
    <location>
        <begin position="377"/>
        <end position="386"/>
    </location>
</feature>
<dbReference type="PROSITE" id="PS01187">
    <property type="entry name" value="EGF_CA"/>
    <property type="match status" value="1"/>
</dbReference>
<sequence length="1707" mass="174850">MSMYIKSGECPPPTGAGICVEACSSDSSCPDRQKCCSNGCGHVCTTPVPVSVDVCQSAPCQNGGICTSFNGSYTCHCTSGFTGFNCQTGTGTDYCSSHPCLNGGRCVSSANSYQCDCTPGYVGVRCDIEINECASNPCLNGGVCSNGVGRYVCSCRSVYTGTHCEVYGHTSTTPSPTPERPGQCPAPTGAGICVEACSSDSSCPNQQKCCSNGCGHACVNPVSDVCNPNPCLNGGNCYQSYTSPGSYTCICADGFYGSNCETSSERPGQCPPPTVFGICVEACSSDSSCPDRQKCCSNGCGHACTTPVPVSVDVCQSAPCQNGGICTSFNGSYTCHCTSGFTGFNCQTGTGTDYCSSHPCLNGGRCVSSANSYQCDCTPGYVGVRCDTGINECASNPCLNGGVCSDGVGRYVCSCRSVYTGTHCEVYGHTSTTPSPTPERPGQCPPPTGAGICVEACSSDSSCPEPQKCCSNGCGHACLNPVSDICNPNPCLNGGNCYQSYTSPGSYTCICADGFYGSNCETSSERPGQCPPPTGAGICVEACSSDSSCPDRQKCCSNGCGHACTTPVPVSVDVCQSAPCQNGGICTSFNGSYTCHCTSGFTGFNCQTGTGTDYCSSHPCLNGGLCVSTTNSYQCDCTPGYVGVRCDIGINECASNPCLNGGVCSNGVGRYVCSCRSVYTGTHCEVYGHTSTTPSPTPERPGQCPPPTGAGICVEACSSDSSCPDRQKCCSNGCGHACINPAPDVCNPNPCLNGGNCYQSYTSPGSYTCFCAAGFYGSNCETSSERPGQCPPPTGAGICVEACSSDSSCPDRQKCCLNGCGHVCTTPVPVSVDVCQSAPCQNGGICTSFNGSYTCHCTSGFTGFNCQTGTGTERPGQCPPPTGAGICIEACSSDSSCPDRQKCCSNGCGHACLNPVSERPGQCPAPTSAGICVEACSSDSSCPDRQKCCSNGCGHACVNPVSDVCNPNPCLNGGICLHSNTTLGPYTCFCAAGFYGSNCETSSERPGQCPAPTGAGICVEACSSDSLCPEPQKCCSNGCGHACVNPVSERPGQCPAPTGAGICVEACSSDSSCPDRQKCCSNGCGHVCANPVSERPGQCPAPTGAGICVEACSSDSLCPDRQKCCSNGCGHVCVIPVSDVCNPNPCLNGGICQHSNTTLGPYTCVCADGFYGANCETSSERPGQCPAPTGAGICVEACSSDSSCPDRQKCCSNGCGHGCVNPAPDICNPNPCLNGGNCQRVETLPESYTCICPDGFYGSNCETSSERPGECPQIMGAGICIEACSSDSLCPDRQKCCSNGCGHVCANPVSERPGQCPAPTGAGICVEACSSDSSCPDRQKCCSNGCGHACVNPVSERPGQCPAPTGAGICVEACSSDSSCPDRQKCCSNGCGHACVNPVSERPGQCPAPTGAGICVEACSSDSLCPDRQKCCSNGCGHVCANPAPVDHSPPEFSRCPANIVRSIPAGNTGVRVTWSELHVEDDSGETIQPIQVEGPLSGSVFQPGTHRITYEAQDSARNTAVCTFQVEVTTYEVRDVPPSIVCPPDITNKLSAGKLSAVITWDMPTVLLSSGPARMTYQSMESGSRLGPGKYTVYYRYTDDSNLQGSCSFTITITASGNPKPQQPGQPDKLGGDGQELTLTIVIGVVALVVVLAVVMLIGLYMYNKRKSTNSETSSVGSGKGILKGQNSTEEPRYSKQPIGQTHEIA</sequence>